<feature type="transmembrane region" description="Helical" evidence="4">
    <location>
        <begin position="6"/>
        <end position="27"/>
    </location>
</feature>
<dbReference type="AlphaFoldDB" id="A0A2P2JCP0"/>
<dbReference type="GO" id="GO:0005769">
    <property type="term" value="C:early endosome"/>
    <property type="evidence" value="ECO:0007669"/>
    <property type="project" value="UniProtKB-SubCell"/>
</dbReference>
<keyword evidence="1 4" id="KW-0812">Transmembrane</keyword>
<comment type="similarity">
    <text evidence="4">Belongs to the NIPA (TC 2.A.7) family.</text>
</comment>
<accession>A0A2P2JCP0</accession>
<evidence type="ECO:0000256" key="1">
    <source>
        <dbReference type="ARBA" id="ARBA00022692"/>
    </source>
</evidence>
<keyword evidence="4" id="KW-1003">Cell membrane</keyword>
<sequence>MSSSQDNLKGVILALLSSVFIGGSFIIKKKGLRRAAAASGVRAGIGGFSYLLEPLWWVGMITSK</sequence>
<comment type="function">
    <text evidence="4">Acts as a Mg(2+) transporter. Can also transport other divalent cations such as Fe(2+), Sr(2+), Ba(2+), Mn(2+) and Co(2+) but to a much less extent than Mg(2+).</text>
</comment>
<dbReference type="PANTHER" id="PTHR12570:SF19">
    <property type="entry name" value="MAGNESIUM TRANSPORTER-RELATED"/>
    <property type="match status" value="1"/>
</dbReference>
<comment type="subcellular location">
    <subcellularLocation>
        <location evidence="4">Cell membrane</location>
        <topology evidence="4">Multi-pass membrane protein</topology>
    </subcellularLocation>
    <subcellularLocation>
        <location evidence="4">Early endosome</location>
    </subcellularLocation>
</comment>
<evidence type="ECO:0000256" key="4">
    <source>
        <dbReference type="RuleBase" id="RU363078"/>
    </source>
</evidence>
<dbReference type="EMBL" id="GGEC01010756">
    <property type="protein sequence ID" value="MBW91239.1"/>
    <property type="molecule type" value="Transcribed_RNA"/>
</dbReference>
<dbReference type="Pfam" id="PF05653">
    <property type="entry name" value="Mg_trans_NIPA"/>
    <property type="match status" value="1"/>
</dbReference>
<evidence type="ECO:0000256" key="3">
    <source>
        <dbReference type="ARBA" id="ARBA00023136"/>
    </source>
</evidence>
<keyword evidence="3 4" id="KW-0472">Membrane</keyword>
<keyword evidence="4" id="KW-0967">Endosome</keyword>
<dbReference type="PANTHER" id="PTHR12570">
    <property type="match status" value="1"/>
</dbReference>
<name>A0A2P2JCP0_RHIMU</name>
<keyword evidence="2 4" id="KW-1133">Transmembrane helix</keyword>
<dbReference type="GO" id="GO:0005886">
    <property type="term" value="C:plasma membrane"/>
    <property type="evidence" value="ECO:0007669"/>
    <property type="project" value="UniProtKB-SubCell"/>
</dbReference>
<evidence type="ECO:0000313" key="5">
    <source>
        <dbReference type="EMBL" id="MBW91239.1"/>
    </source>
</evidence>
<comment type="subunit">
    <text evidence="4">Homodimer.</text>
</comment>
<keyword evidence="4" id="KW-0813">Transport</keyword>
<dbReference type="GO" id="GO:0015095">
    <property type="term" value="F:magnesium ion transmembrane transporter activity"/>
    <property type="evidence" value="ECO:0007669"/>
    <property type="project" value="UniProtKB-UniRule"/>
</dbReference>
<organism evidence="5">
    <name type="scientific">Rhizophora mucronata</name>
    <name type="common">Asiatic mangrove</name>
    <dbReference type="NCBI Taxonomy" id="61149"/>
    <lineage>
        <taxon>Eukaryota</taxon>
        <taxon>Viridiplantae</taxon>
        <taxon>Streptophyta</taxon>
        <taxon>Embryophyta</taxon>
        <taxon>Tracheophyta</taxon>
        <taxon>Spermatophyta</taxon>
        <taxon>Magnoliopsida</taxon>
        <taxon>eudicotyledons</taxon>
        <taxon>Gunneridae</taxon>
        <taxon>Pentapetalae</taxon>
        <taxon>rosids</taxon>
        <taxon>fabids</taxon>
        <taxon>Malpighiales</taxon>
        <taxon>Rhizophoraceae</taxon>
        <taxon>Rhizophora</taxon>
    </lineage>
</organism>
<keyword evidence="4" id="KW-0406">Ion transport</keyword>
<dbReference type="InterPro" id="IPR008521">
    <property type="entry name" value="Mg_trans_NIPA"/>
</dbReference>
<keyword evidence="4" id="KW-0460">Magnesium</keyword>
<comment type="caution">
    <text evidence="4">Lacks conserved residue(s) required for the propagation of feature annotation.</text>
</comment>
<evidence type="ECO:0000256" key="2">
    <source>
        <dbReference type="ARBA" id="ARBA00022989"/>
    </source>
</evidence>
<reference evidence="5" key="1">
    <citation type="submission" date="2018-02" db="EMBL/GenBank/DDBJ databases">
        <title>Rhizophora mucronata_Transcriptome.</title>
        <authorList>
            <person name="Meera S.P."/>
            <person name="Sreeshan A."/>
            <person name="Augustine A."/>
        </authorList>
    </citation>
    <scope>NUCLEOTIDE SEQUENCE</scope>
    <source>
        <tissue evidence="5">Leaf</tissue>
    </source>
</reference>
<proteinExistence type="inferred from homology"/>
<protein>
    <recommendedName>
        <fullName evidence="4">Probable magnesium transporter</fullName>
    </recommendedName>
</protein>